<evidence type="ECO:0000256" key="5">
    <source>
        <dbReference type="SAM" id="Phobius"/>
    </source>
</evidence>
<evidence type="ECO:0000313" key="9">
    <source>
        <dbReference type="WormBase" id="ZC204.15"/>
    </source>
</evidence>
<feature type="transmembrane region" description="Helical" evidence="5">
    <location>
        <begin position="39"/>
        <end position="59"/>
    </location>
</feature>
<gene>
    <name evidence="7 9" type="primary">srw-97</name>
    <name evidence="7" type="ORF">CELE_ZC204.15</name>
    <name evidence="9" type="ORF">ZC204.15</name>
</gene>
<feature type="transmembrane region" description="Helical" evidence="5">
    <location>
        <begin position="281"/>
        <end position="305"/>
    </location>
</feature>
<keyword evidence="4 5" id="KW-0472">Membrane</keyword>
<dbReference type="SUPFAM" id="SSF81321">
    <property type="entry name" value="Family A G protein-coupled receptor-like"/>
    <property type="match status" value="1"/>
</dbReference>
<dbReference type="InParanoid" id="P91549"/>
<feature type="transmembrane region" description="Helical" evidence="5">
    <location>
        <begin position="235"/>
        <end position="254"/>
    </location>
</feature>
<evidence type="ECO:0000256" key="4">
    <source>
        <dbReference type="ARBA" id="ARBA00023136"/>
    </source>
</evidence>
<evidence type="ECO:0000256" key="1">
    <source>
        <dbReference type="ARBA" id="ARBA00004370"/>
    </source>
</evidence>
<feature type="transmembrane region" description="Helical" evidence="5">
    <location>
        <begin position="160"/>
        <end position="181"/>
    </location>
</feature>
<proteinExistence type="predicted"/>
<name>P91549_CAEEL</name>
<dbReference type="KEGG" id="cel:CELE_ZC204.15"/>
<dbReference type="EMBL" id="BX284602">
    <property type="protein sequence ID" value="CCD63696.1"/>
    <property type="molecule type" value="Genomic_DNA"/>
</dbReference>
<feature type="transmembrane region" description="Helical" evidence="5">
    <location>
        <begin position="311"/>
        <end position="331"/>
    </location>
</feature>
<evidence type="ECO:0000256" key="2">
    <source>
        <dbReference type="ARBA" id="ARBA00022692"/>
    </source>
</evidence>
<dbReference type="Pfam" id="PF10324">
    <property type="entry name" value="7TM_GPCR_Srw"/>
    <property type="match status" value="1"/>
</dbReference>
<dbReference type="WormBase" id="ZC204.15">
    <property type="protein sequence ID" value="CE15112"/>
    <property type="gene ID" value="WBGene00005844"/>
    <property type="gene designation" value="srw-97"/>
</dbReference>
<evidence type="ECO:0000313" key="8">
    <source>
        <dbReference type="Proteomes" id="UP000001940"/>
    </source>
</evidence>
<dbReference type="AGR" id="WB:WBGene00005844"/>
<feature type="transmembrane region" description="Helical" evidence="5">
    <location>
        <begin position="128"/>
        <end position="148"/>
    </location>
</feature>
<dbReference type="OrthoDB" id="5863206at2759"/>
<dbReference type="Gene3D" id="1.20.1070.10">
    <property type="entry name" value="Rhodopsin 7-helix transmembrane proteins"/>
    <property type="match status" value="1"/>
</dbReference>
<dbReference type="PaxDb" id="6239-ZC204.15"/>
<keyword evidence="8" id="KW-1185">Reference proteome</keyword>
<dbReference type="PIR" id="T25964">
    <property type="entry name" value="T25964"/>
</dbReference>
<organism evidence="7 8">
    <name type="scientific">Caenorhabditis elegans</name>
    <dbReference type="NCBI Taxonomy" id="6239"/>
    <lineage>
        <taxon>Eukaryota</taxon>
        <taxon>Metazoa</taxon>
        <taxon>Ecdysozoa</taxon>
        <taxon>Nematoda</taxon>
        <taxon>Chromadorea</taxon>
        <taxon>Rhabditida</taxon>
        <taxon>Rhabditina</taxon>
        <taxon>Rhabditomorpha</taxon>
        <taxon>Rhabditoidea</taxon>
        <taxon>Rhabditidae</taxon>
        <taxon>Peloderinae</taxon>
        <taxon>Caenorhabditis</taxon>
    </lineage>
</organism>
<dbReference type="GO" id="GO:0016020">
    <property type="term" value="C:membrane"/>
    <property type="evidence" value="ECO:0007669"/>
    <property type="project" value="UniProtKB-SubCell"/>
</dbReference>
<feature type="domain" description="G-protein coupled receptors family 1 profile" evidence="6">
    <location>
        <begin position="52"/>
        <end position="337"/>
    </location>
</feature>
<dbReference type="CTD" id="191118"/>
<evidence type="ECO:0000313" key="7">
    <source>
        <dbReference type="EMBL" id="CCD63696.1"/>
    </source>
</evidence>
<protein>
    <submittedName>
        <fullName evidence="7">G-protein coupled receptors family 1 profile domain-containing protein</fullName>
    </submittedName>
</protein>
<dbReference type="PROSITE" id="PS50262">
    <property type="entry name" value="G_PROTEIN_RECEP_F1_2"/>
    <property type="match status" value="1"/>
</dbReference>
<dbReference type="PANTHER" id="PTHR22751">
    <property type="entry name" value="G-PROTEIN COUPLED RECEPTOR-RELATED"/>
    <property type="match status" value="1"/>
</dbReference>
<dbReference type="InterPro" id="IPR019427">
    <property type="entry name" value="7TM_GPCR_serpentine_rcpt_Srw"/>
</dbReference>
<dbReference type="Proteomes" id="UP000001940">
    <property type="component" value="Chromosome II"/>
</dbReference>
<sequence length="372" mass="42670">MENDTEFVTTAEFMFPSHANKLELYRILLLLEQFARPSLWFQFYLSFFGILLTIFHLYILTRKAMMISSIIAIMIGIAICDVVAMLAAILTVNIYFDEEGTDCTPPVSLFNFQFSWAFITIRDFVRRASTWLAVAMALIRYVIIKFGATMKFDKCSKPRFGFLVIFWCFLFSAFFSLVYYFRYDFVLKKDPWQPKDHCTDVDHSLKLDAFTQKLAYIFTVYGGILGKIYQLVNGILSKILPCILLPILTILLILELRKAEKNRKNSNTNAKKLTSEKTTGLVIFMTISFFLLELPIGIGLVFQVAYTDFGYLYFATYVNHLVNSICIINALTHGAVMFSMSSQYRITVGAMLKVKASDRVFIVSHSSTSNRV</sequence>
<dbReference type="RefSeq" id="NP_494034.1">
    <property type="nucleotide sequence ID" value="NM_061633.1"/>
</dbReference>
<keyword evidence="3 5" id="KW-1133">Transmembrane helix</keyword>
<dbReference type="SMR" id="P91549"/>
<dbReference type="PhylomeDB" id="P91549"/>
<feature type="transmembrane region" description="Helical" evidence="5">
    <location>
        <begin position="71"/>
        <end position="96"/>
    </location>
</feature>
<evidence type="ECO:0000256" key="3">
    <source>
        <dbReference type="ARBA" id="ARBA00022989"/>
    </source>
</evidence>
<dbReference type="OMA" id="WAFITIR"/>
<accession>P91549</accession>
<dbReference type="InterPro" id="IPR017452">
    <property type="entry name" value="GPCR_Rhodpsn_7TM"/>
</dbReference>
<dbReference type="PANTHER" id="PTHR22751:SF166">
    <property type="entry name" value="G-PROTEIN COUPLED RECEPTORS FAMILY 1 PROFILE DOMAIN-CONTAINING PROTEIN"/>
    <property type="match status" value="1"/>
</dbReference>
<keyword evidence="2 5" id="KW-0812">Transmembrane</keyword>
<comment type="subcellular location">
    <subcellularLocation>
        <location evidence="1">Membrane</location>
    </subcellularLocation>
</comment>
<dbReference type="eggNOG" id="ENOG502TFWC">
    <property type="taxonomic scope" value="Eukaryota"/>
</dbReference>
<reference evidence="7 8" key="1">
    <citation type="journal article" date="1998" name="Science">
        <title>Genome sequence of the nematode C. elegans: a platform for investigating biology.</title>
        <authorList>
            <consortium name="The C. elegans sequencing consortium"/>
            <person name="Sulson J.E."/>
            <person name="Waterston R."/>
        </authorList>
    </citation>
    <scope>NUCLEOTIDE SEQUENCE [LARGE SCALE GENOMIC DNA]</scope>
    <source>
        <strain evidence="7 8">Bristol N2</strain>
    </source>
</reference>
<dbReference type="AlphaFoldDB" id="P91549"/>
<dbReference type="HOGENOM" id="CLU_043715_0_1_1"/>
<evidence type="ECO:0000259" key="6">
    <source>
        <dbReference type="PROSITE" id="PS50262"/>
    </source>
</evidence>
<dbReference type="GO" id="GO:0008528">
    <property type="term" value="F:G protein-coupled peptide receptor activity"/>
    <property type="evidence" value="ECO:0007669"/>
    <property type="project" value="InterPro"/>
</dbReference>
<dbReference type="STRING" id="6239.ZC204.15.1"/>
<dbReference type="GeneID" id="191118"/>
<dbReference type="UCSC" id="ZC204.15">
    <property type="organism name" value="c. elegans"/>
</dbReference>
<keyword evidence="7" id="KW-0675">Receptor</keyword>